<feature type="transmembrane region" description="Helical" evidence="24">
    <location>
        <begin position="411"/>
        <end position="429"/>
    </location>
</feature>
<feature type="transmembrane region" description="Helical" evidence="24">
    <location>
        <begin position="468"/>
        <end position="493"/>
    </location>
</feature>
<feature type="domain" description="MIR" evidence="25">
    <location>
        <begin position="818"/>
        <end position="874"/>
    </location>
</feature>
<evidence type="ECO:0000256" key="7">
    <source>
        <dbReference type="ARBA" id="ARBA00022679"/>
    </source>
</evidence>
<dbReference type="EC" id="2.5.1.39" evidence="24"/>
<proteinExistence type="inferred from homology"/>
<dbReference type="InterPro" id="IPR030470">
    <property type="entry name" value="UbiA_prenylTrfase_CS"/>
</dbReference>
<dbReference type="CDD" id="cd13959">
    <property type="entry name" value="PT_UbiA_COQ2"/>
    <property type="match status" value="1"/>
</dbReference>
<evidence type="ECO:0000256" key="11">
    <source>
        <dbReference type="ARBA" id="ARBA00022792"/>
    </source>
</evidence>
<comment type="cofactor">
    <cofactor evidence="1 24">
        <name>Mg(2+)</name>
        <dbReference type="ChEBI" id="CHEBI:18420"/>
    </cofactor>
</comment>
<evidence type="ECO:0000256" key="19">
    <source>
        <dbReference type="ARBA" id="ARBA00049890"/>
    </source>
</evidence>
<dbReference type="GO" id="GO:0005789">
    <property type="term" value="C:endoplasmic reticulum membrane"/>
    <property type="evidence" value="ECO:0007669"/>
    <property type="project" value="UniProtKB-SubCell"/>
</dbReference>
<comment type="similarity">
    <text evidence="5">Belongs to the glycosyltransferase 39 family.</text>
</comment>
<evidence type="ECO:0000256" key="23">
    <source>
        <dbReference type="ARBA" id="ARBA00062278"/>
    </source>
</evidence>
<evidence type="ECO:0000256" key="20">
    <source>
        <dbReference type="ARBA" id="ARBA00050454"/>
    </source>
</evidence>
<feature type="transmembrane region" description="Helical" evidence="24">
    <location>
        <begin position="569"/>
        <end position="590"/>
    </location>
</feature>
<dbReference type="InterPro" id="IPR027005">
    <property type="entry name" value="PMT-like"/>
</dbReference>
<dbReference type="InterPro" id="IPR036300">
    <property type="entry name" value="MIR_dom_sf"/>
</dbReference>
<feature type="transmembrane region" description="Helical" evidence="24">
    <location>
        <begin position="946"/>
        <end position="964"/>
    </location>
</feature>
<dbReference type="GO" id="GO:0006744">
    <property type="term" value="P:ubiquinone biosynthetic process"/>
    <property type="evidence" value="ECO:0007669"/>
    <property type="project" value="UniProtKB-UniRule"/>
</dbReference>
<dbReference type="InterPro" id="IPR006370">
    <property type="entry name" value="HB_polyprenyltransferase-like"/>
</dbReference>
<dbReference type="NCBIfam" id="TIGR01474">
    <property type="entry name" value="ubiA_proteo"/>
    <property type="match status" value="1"/>
</dbReference>
<dbReference type="Gene3D" id="2.80.10.50">
    <property type="match status" value="1"/>
</dbReference>
<evidence type="ECO:0000256" key="16">
    <source>
        <dbReference type="ARBA" id="ARBA00023229"/>
    </source>
</evidence>
<feature type="transmembrane region" description="Helical" evidence="24">
    <location>
        <begin position="12"/>
        <end position="28"/>
    </location>
</feature>
<dbReference type="InterPro" id="IPR003342">
    <property type="entry name" value="ArnT-like_N"/>
</dbReference>
<comment type="subunit">
    <text evidence="23">Interacts with Rt/POMT1.</text>
</comment>
<keyword evidence="10" id="KW-0677">Repeat</keyword>
<evidence type="ECO:0000256" key="9">
    <source>
        <dbReference type="ARBA" id="ARBA00022692"/>
    </source>
</evidence>
<comment type="pathway">
    <text evidence="24">Cofactor biosynthesis; ubiquinone biosynthesis.</text>
</comment>
<accession>A0AAW1JJ56</accession>
<dbReference type="Pfam" id="PF16192">
    <property type="entry name" value="PMT_4TMC"/>
    <property type="match status" value="1"/>
</dbReference>
<comment type="pathway">
    <text evidence="3">Protein modification; protein glycosylation.</text>
</comment>
<feature type="transmembrane region" description="Helical" evidence="24">
    <location>
        <begin position="543"/>
        <end position="563"/>
    </location>
</feature>
<evidence type="ECO:0000256" key="18">
    <source>
        <dbReference type="ARBA" id="ARBA00045102"/>
    </source>
</evidence>
<comment type="subcellular location">
    <subcellularLocation>
        <location evidence="2">Endoplasmic reticulum membrane</location>
        <topology evidence="2">Multi-pass membrane protein</topology>
    </subcellularLocation>
    <subcellularLocation>
        <location evidence="24">Mitochondrion inner membrane</location>
        <topology evidence="24">Multi-pass membrane protein</topology>
        <orientation evidence="24">Matrix side</orientation>
    </subcellularLocation>
</comment>
<evidence type="ECO:0000256" key="1">
    <source>
        <dbReference type="ARBA" id="ARBA00001946"/>
    </source>
</evidence>
<gene>
    <name evidence="24" type="primary">coq2</name>
    <name evidence="26" type="ORF">QE152_g28412</name>
</gene>
<evidence type="ECO:0000313" key="27">
    <source>
        <dbReference type="Proteomes" id="UP001458880"/>
    </source>
</evidence>
<keyword evidence="16 24" id="KW-0414">Isoprene biosynthesis</keyword>
<dbReference type="InterPro" id="IPR000537">
    <property type="entry name" value="UbiA_prenyltransferase"/>
</dbReference>
<evidence type="ECO:0000259" key="25">
    <source>
        <dbReference type="PROSITE" id="PS50919"/>
    </source>
</evidence>
<keyword evidence="15 24" id="KW-0472">Membrane</keyword>
<evidence type="ECO:0000256" key="12">
    <source>
        <dbReference type="ARBA" id="ARBA00022824"/>
    </source>
</evidence>
<organism evidence="26 27">
    <name type="scientific">Popillia japonica</name>
    <name type="common">Japanese beetle</name>
    <dbReference type="NCBI Taxonomy" id="7064"/>
    <lineage>
        <taxon>Eukaryota</taxon>
        <taxon>Metazoa</taxon>
        <taxon>Ecdysozoa</taxon>
        <taxon>Arthropoda</taxon>
        <taxon>Hexapoda</taxon>
        <taxon>Insecta</taxon>
        <taxon>Pterygota</taxon>
        <taxon>Neoptera</taxon>
        <taxon>Endopterygota</taxon>
        <taxon>Coleoptera</taxon>
        <taxon>Polyphaga</taxon>
        <taxon>Scarabaeiformia</taxon>
        <taxon>Scarabaeidae</taxon>
        <taxon>Rutelinae</taxon>
        <taxon>Popillia</taxon>
    </lineage>
</organism>
<feature type="transmembrane region" description="Helical" evidence="24">
    <location>
        <begin position="202"/>
        <end position="219"/>
    </location>
</feature>
<dbReference type="AlphaFoldDB" id="A0AAW1JJ56"/>
<keyword evidence="11 24" id="KW-0999">Mitochondrion inner membrane</keyword>
<dbReference type="EMBL" id="JASPKY010000354">
    <property type="protein sequence ID" value="KAK9704259.1"/>
    <property type="molecule type" value="Genomic_DNA"/>
</dbReference>
<sequence>MDKSGEGNRNWWLTFGAILILTIAIRFHKVTEPDHICWDETHFGKMGSWYINRTFFFDVHPPLGKMLIGLSGYLTGYDGNFAFDKPGDKYENVSYIGMRIFCTAMGASLIPTTFLIVDELTQSILASAMSSLLILFDVGLLTLTQYILLDPLLLCFMMASILGGVKVSSKRIEHFSIMWWMWLMFTGTMLACCISVKFVGLFAVLLVGIMTISDLWEVLGDLTKPFRQINATEMLHLKQICKLNKQIKLRGSIHELGLLKTLPNSITLECYKSATAKLDILDKEDVKKLKLAARLVETTPSAIKPYLKLARYDKPIGTWLLYWPCAWSIAVAANPGFLPDPTMLALFGTGALIMRGAGCTINDMWDRDLDGKVSRTKDRPLVSGDINMTRAWMFLFAQLSCGLAVLLQLNWYSIFLGASSLGLVISYPLMKRYTHWPQMVLGFTFNWGALLGYSAVQGQINWPVCLPLYLAGVCNWPVCLPLYLAGVCWTILYDTIYAHQDKKDDIILGIKSTALIYAHQDKKDDIILGIKSTALRFGNNTKMWLTGFSTTMISSLIVSGIMAQQTWPYYASVGLIATHIASQITTLNIDNPADCASKFISNSQIVTIKHLIARTVCLIIWPICLYMIFFYIHLAVLNRSGNGDGFYSSAFQSQLIGNRFLTYFTFSGNGDGFYSSAFQSQLIGNSLHNASMPRQVAYGAVITIKNHRTGGGYLHSHYHLYPEGVGARQQQITTYTHKDENNRWLIKKYNTDKTDGVHIVRSGDLIRLEHIPTRRNLHSHKEHAPITKKHFQVTGYGENGTGDANDVWRVSIIGEKDGSEITAVNCKIKLVHYLQTCILTTSGKQLPKWGYEQQEVTCNPNLRDPNAVWNVEENMFDKLENVSFEVYAPSFLDRFIESHAVMFQGNAGLKPKEGEITSRPWQWPINYRGQFFSGSNYRIYLLGNPIIWWSNLVFLAVFLVVFLANAVKYQRGYIKSFSDAQHRKLIGCAWLFLGWTLHYVPFWAMGRVLYFHHYFPALLFNSMLTGIILDYLLEEMLKYFPKNIAHTIYHTLLVAILSTVVYSFVLFSPLAYGMSGPNANEPNSTMYGLKWLESWEF</sequence>
<dbReference type="PROSITE" id="PS00943">
    <property type="entry name" value="UBIA"/>
    <property type="match status" value="1"/>
</dbReference>
<dbReference type="CDD" id="cd23282">
    <property type="entry name" value="beta-trefoil_MIR_POMT2"/>
    <property type="match status" value="1"/>
</dbReference>
<dbReference type="Pfam" id="PF01040">
    <property type="entry name" value="UbiA"/>
    <property type="match status" value="1"/>
</dbReference>
<keyword evidence="24" id="KW-0496">Mitochondrion</keyword>
<protein>
    <recommendedName>
        <fullName evidence="24">4-hydroxybenzoate polyprenyltransferase, mitochondrial</fullName>
        <shortName evidence="24">4-HB polyprenyltransferase</shortName>
        <ecNumber evidence="24">2.5.1.39</ecNumber>
    </recommendedName>
    <alternativeName>
        <fullName evidence="24">Para-hydroxybenzoate--polyprenyltransferase</fullName>
        <shortName evidence="24">PHB:PPT</shortName>
        <shortName evidence="24">PHB:polyprenyltransferase</shortName>
    </alternativeName>
</protein>
<evidence type="ECO:0000256" key="2">
    <source>
        <dbReference type="ARBA" id="ARBA00004477"/>
    </source>
</evidence>
<keyword evidence="6" id="KW-0328">Glycosyltransferase</keyword>
<evidence type="ECO:0000256" key="3">
    <source>
        <dbReference type="ARBA" id="ARBA00004922"/>
    </source>
</evidence>
<keyword evidence="9 24" id="KW-0812">Transmembrane</keyword>
<dbReference type="GO" id="GO:0004169">
    <property type="term" value="F:dolichyl-phosphate-mannose-protein mannosyltransferase activity"/>
    <property type="evidence" value="ECO:0007669"/>
    <property type="project" value="UniProtKB-EC"/>
</dbReference>
<dbReference type="PROSITE" id="PS50919">
    <property type="entry name" value="MIR"/>
    <property type="match status" value="3"/>
</dbReference>
<dbReference type="Pfam" id="PF02366">
    <property type="entry name" value="PMT"/>
    <property type="match status" value="1"/>
</dbReference>
<dbReference type="InterPro" id="IPR044878">
    <property type="entry name" value="UbiA_sf"/>
</dbReference>
<feature type="transmembrane region" description="Helical" evidence="24">
    <location>
        <begin position="611"/>
        <end position="632"/>
    </location>
</feature>
<dbReference type="InterPro" id="IPR039653">
    <property type="entry name" value="Prenyltransferase"/>
</dbReference>
<comment type="catalytic activity">
    <reaction evidence="20">
        <text>all-trans-nonaprenyl diphosphate + 4-hydroxybenzoate = 4-hydroxy-3-(all-trans-nonaprenyl)benzoate + diphosphate</text>
        <dbReference type="Rhea" id="RHEA:17709"/>
        <dbReference type="ChEBI" id="CHEBI:17879"/>
        <dbReference type="ChEBI" id="CHEBI:33019"/>
        <dbReference type="ChEBI" id="CHEBI:58391"/>
        <dbReference type="ChEBI" id="CHEBI:84502"/>
        <dbReference type="EC" id="2.5.1.39"/>
    </reaction>
    <physiologicalReaction direction="left-to-right" evidence="20">
        <dbReference type="Rhea" id="RHEA:17710"/>
    </physiologicalReaction>
</comment>
<keyword evidence="7 24" id="KW-0808">Transferase</keyword>
<dbReference type="GO" id="GO:0008412">
    <property type="term" value="F:4-hydroxybenzoate polyprenyltransferase activity"/>
    <property type="evidence" value="ECO:0007669"/>
    <property type="project" value="UniProtKB-EC"/>
</dbReference>
<dbReference type="PANTHER" id="PTHR10050">
    <property type="entry name" value="DOLICHYL-PHOSPHATE-MANNOSE--PROTEIN MANNOSYLTRANSFERASE"/>
    <property type="match status" value="1"/>
</dbReference>
<keyword evidence="13" id="KW-0809">Transit peptide</keyword>
<dbReference type="Pfam" id="PF02815">
    <property type="entry name" value="MIR"/>
    <property type="match status" value="1"/>
</dbReference>
<feature type="transmembrane region" description="Helical" evidence="24">
    <location>
        <begin position="436"/>
        <end position="456"/>
    </location>
</feature>
<dbReference type="InterPro" id="IPR032421">
    <property type="entry name" value="PMT_4TMC"/>
</dbReference>
<dbReference type="Gene3D" id="1.10.357.140">
    <property type="entry name" value="UbiA prenyltransferase"/>
    <property type="match status" value="1"/>
</dbReference>
<evidence type="ECO:0000256" key="10">
    <source>
        <dbReference type="ARBA" id="ARBA00022737"/>
    </source>
</evidence>
<dbReference type="Gene3D" id="1.20.120.1780">
    <property type="entry name" value="UbiA prenyltransferase"/>
    <property type="match status" value="2"/>
</dbReference>
<evidence type="ECO:0000256" key="17">
    <source>
        <dbReference type="ARBA" id="ARBA00045085"/>
    </source>
</evidence>
<dbReference type="SUPFAM" id="SSF82109">
    <property type="entry name" value="MIR domain"/>
    <property type="match status" value="1"/>
</dbReference>
<evidence type="ECO:0000256" key="24">
    <source>
        <dbReference type="HAMAP-Rule" id="MF_03189"/>
    </source>
</evidence>
<feature type="transmembrane region" description="Helical" evidence="24">
    <location>
        <begin position="1011"/>
        <end position="1032"/>
    </location>
</feature>
<keyword evidence="12" id="KW-0256">Endoplasmic reticulum</keyword>
<keyword evidence="8 24" id="KW-0831">Ubiquinone biosynthesis</keyword>
<dbReference type="PANTHER" id="PTHR10050:SF46">
    <property type="entry name" value="PROTEIN O-MANNOSYL-TRANSFERASE 2"/>
    <property type="match status" value="1"/>
</dbReference>
<comment type="catalytic activity">
    <reaction evidence="19">
        <text>all-trans-decaprenyl diphosphate + 4-hydroxybenzoate = 4-hydroxy-3-(all-trans-decaprenyl)benzoate + diphosphate</text>
        <dbReference type="Rhea" id="RHEA:44564"/>
        <dbReference type="ChEBI" id="CHEBI:17879"/>
        <dbReference type="ChEBI" id="CHEBI:33019"/>
        <dbReference type="ChEBI" id="CHEBI:60721"/>
        <dbReference type="ChEBI" id="CHEBI:84503"/>
        <dbReference type="EC" id="2.5.1.39"/>
    </reaction>
    <physiologicalReaction direction="left-to-right" evidence="19">
        <dbReference type="Rhea" id="RHEA:44565"/>
    </physiologicalReaction>
</comment>
<dbReference type="GO" id="GO:0008299">
    <property type="term" value="P:isoprenoid biosynthetic process"/>
    <property type="evidence" value="ECO:0007669"/>
    <property type="project" value="UniProtKB-UniRule"/>
</dbReference>
<comment type="function">
    <text evidence="22">Rt/POMT1 and tw/POMT2 function as a protein O-mannosyltransferase in association with each other to generate and maintain normal muscle development.</text>
</comment>
<evidence type="ECO:0000256" key="6">
    <source>
        <dbReference type="ARBA" id="ARBA00022676"/>
    </source>
</evidence>
<comment type="caution">
    <text evidence="26">The sequence shown here is derived from an EMBL/GenBank/DDBJ whole genome shotgun (WGS) entry which is preliminary data.</text>
</comment>
<feature type="transmembrane region" description="Helical" evidence="24">
    <location>
        <begin position="96"/>
        <end position="117"/>
    </location>
</feature>
<dbReference type="FunFam" id="2.80.10.50:FF:000026">
    <property type="entry name" value="Blast:Protein O-mannosyl-transferase 2"/>
    <property type="match status" value="1"/>
</dbReference>
<dbReference type="Proteomes" id="UP001458880">
    <property type="component" value="Unassembled WGS sequence"/>
</dbReference>
<evidence type="ECO:0000256" key="15">
    <source>
        <dbReference type="ARBA" id="ARBA00023136"/>
    </source>
</evidence>
<feature type="transmembrane region" description="Helical" evidence="24">
    <location>
        <begin position="319"/>
        <end position="338"/>
    </location>
</feature>
<evidence type="ECO:0000256" key="5">
    <source>
        <dbReference type="ARBA" id="ARBA00007222"/>
    </source>
</evidence>
<evidence type="ECO:0000256" key="14">
    <source>
        <dbReference type="ARBA" id="ARBA00022989"/>
    </source>
</evidence>
<dbReference type="FunFam" id="1.10.357.140:FF:000003">
    <property type="entry name" value="4-hydroxybenzoate polyprenyltransferase, mitochondrial"/>
    <property type="match status" value="1"/>
</dbReference>
<evidence type="ECO:0000256" key="13">
    <source>
        <dbReference type="ARBA" id="ARBA00022946"/>
    </source>
</evidence>
<reference evidence="26 27" key="1">
    <citation type="journal article" date="2024" name="BMC Genomics">
        <title>De novo assembly and annotation of Popillia japonica's genome with initial clues to its potential as an invasive pest.</title>
        <authorList>
            <person name="Cucini C."/>
            <person name="Boschi S."/>
            <person name="Funari R."/>
            <person name="Cardaioli E."/>
            <person name="Iannotti N."/>
            <person name="Marturano G."/>
            <person name="Paoli F."/>
            <person name="Bruttini M."/>
            <person name="Carapelli A."/>
            <person name="Frati F."/>
            <person name="Nardi F."/>
        </authorList>
    </citation>
    <scope>NUCLEOTIDE SEQUENCE [LARGE SCALE GENOMIC DNA]</scope>
    <source>
        <strain evidence="26">DMR45628</strain>
    </source>
</reference>
<evidence type="ECO:0000256" key="4">
    <source>
        <dbReference type="ARBA" id="ARBA00005985"/>
    </source>
</evidence>
<comment type="function">
    <text evidence="24">Catalyzes the prenylation of para-hydroxybenzoate (PHB) with an all-trans polyprenyl group. Mediates the second step in the final reaction sequence of coenzyme Q (CoQ) biosynthesis, which is the condensation of the polyisoprenoid side chain with PHB, generating the first membrane-bound Q intermediate.</text>
</comment>
<dbReference type="FunFam" id="1.20.120.1780:FF:000001">
    <property type="entry name" value="4-hydroxybenzoate octaprenyltransferase"/>
    <property type="match status" value="1"/>
</dbReference>
<evidence type="ECO:0000256" key="22">
    <source>
        <dbReference type="ARBA" id="ARBA00059310"/>
    </source>
</evidence>
<evidence type="ECO:0000256" key="21">
    <source>
        <dbReference type="ARBA" id="ARBA00051182"/>
    </source>
</evidence>
<feature type="transmembrane region" description="Helical" evidence="24">
    <location>
        <begin position="1052"/>
        <end position="1072"/>
    </location>
</feature>
<comment type="catalytic activity">
    <reaction evidence="17">
        <text>a di-trans,poly-cis-dolichyl beta-D-mannosyl phosphate + L-threonyl-[protein] = 3-O-(alpha-D-mannosyl)-L-threonyl-[protein] + a di-trans,poly-cis-dolichyl phosphate + H(+)</text>
        <dbReference type="Rhea" id="RHEA:53396"/>
        <dbReference type="Rhea" id="RHEA-COMP:11060"/>
        <dbReference type="Rhea" id="RHEA-COMP:13547"/>
        <dbReference type="Rhea" id="RHEA-COMP:19498"/>
        <dbReference type="Rhea" id="RHEA-COMP:19501"/>
        <dbReference type="ChEBI" id="CHEBI:15378"/>
        <dbReference type="ChEBI" id="CHEBI:30013"/>
        <dbReference type="ChEBI" id="CHEBI:57683"/>
        <dbReference type="ChEBI" id="CHEBI:58211"/>
        <dbReference type="ChEBI" id="CHEBI:137323"/>
        <dbReference type="EC" id="2.4.1.109"/>
    </reaction>
</comment>
<feature type="domain" description="MIR" evidence="25">
    <location>
        <begin position="693"/>
        <end position="749"/>
    </location>
</feature>
<dbReference type="GO" id="GO:0005743">
    <property type="term" value="C:mitochondrial inner membrane"/>
    <property type="evidence" value="ECO:0007669"/>
    <property type="project" value="UniProtKB-SubCell"/>
</dbReference>
<evidence type="ECO:0000313" key="26">
    <source>
        <dbReference type="EMBL" id="KAK9704259.1"/>
    </source>
</evidence>
<keyword evidence="27" id="KW-1185">Reference proteome</keyword>
<comment type="similarity">
    <text evidence="4 24">Belongs to the UbiA prenyltransferase family.</text>
</comment>
<feature type="transmembrane region" description="Helical" evidence="24">
    <location>
        <begin position="177"/>
        <end position="196"/>
    </location>
</feature>
<name>A0AAW1JJ56_POPJA</name>
<feature type="transmembrane region" description="Helical" evidence="24">
    <location>
        <begin position="985"/>
        <end position="1005"/>
    </location>
</feature>
<dbReference type="SMART" id="SM00472">
    <property type="entry name" value="MIR"/>
    <property type="match status" value="3"/>
</dbReference>
<dbReference type="InterPro" id="IPR016093">
    <property type="entry name" value="MIR_motif"/>
</dbReference>
<comment type="catalytic activity">
    <reaction evidence="21">
        <text>an all-trans-polyprenyl diphosphate + 4-hydroxybenzoate = a 4-hydroxy-3-(all-trans-polyprenyl)benzoate + diphosphate</text>
        <dbReference type="Rhea" id="RHEA:44504"/>
        <dbReference type="Rhea" id="RHEA-COMP:9514"/>
        <dbReference type="Rhea" id="RHEA-COMP:9564"/>
        <dbReference type="ChEBI" id="CHEBI:17879"/>
        <dbReference type="ChEBI" id="CHEBI:33019"/>
        <dbReference type="ChEBI" id="CHEBI:58914"/>
        <dbReference type="ChEBI" id="CHEBI:78396"/>
        <dbReference type="EC" id="2.5.1.39"/>
    </reaction>
    <physiologicalReaction direction="left-to-right" evidence="21">
        <dbReference type="Rhea" id="RHEA:44505"/>
    </physiologicalReaction>
</comment>
<dbReference type="HAMAP" id="MF_01635">
    <property type="entry name" value="UbiA"/>
    <property type="match status" value="1"/>
</dbReference>
<comment type="caution">
    <text evidence="24">Lacks conserved residue(s) required for the propagation of feature annotation.</text>
</comment>
<evidence type="ECO:0000256" key="8">
    <source>
        <dbReference type="ARBA" id="ARBA00022688"/>
    </source>
</evidence>
<keyword evidence="14 24" id="KW-1133">Transmembrane helix</keyword>
<comment type="catalytic activity">
    <reaction evidence="18">
        <text>a di-trans,poly-cis-dolichyl beta-D-mannosyl phosphate + L-seryl-[protein] = 3-O-(alpha-D-mannosyl)-L-seryl-[protein] + a di-trans,poly-cis-dolichyl phosphate + H(+)</text>
        <dbReference type="Rhea" id="RHEA:17377"/>
        <dbReference type="Rhea" id="RHEA-COMP:9863"/>
        <dbReference type="Rhea" id="RHEA-COMP:13546"/>
        <dbReference type="Rhea" id="RHEA-COMP:19498"/>
        <dbReference type="Rhea" id="RHEA-COMP:19501"/>
        <dbReference type="ChEBI" id="CHEBI:15378"/>
        <dbReference type="ChEBI" id="CHEBI:29999"/>
        <dbReference type="ChEBI" id="CHEBI:57683"/>
        <dbReference type="ChEBI" id="CHEBI:58211"/>
        <dbReference type="ChEBI" id="CHEBI:137321"/>
        <dbReference type="EC" id="2.4.1.109"/>
    </reaction>
</comment>
<feature type="domain" description="MIR" evidence="25">
    <location>
        <begin position="757"/>
        <end position="813"/>
    </location>
</feature>